<proteinExistence type="predicted"/>
<evidence type="ECO:0000313" key="1">
    <source>
        <dbReference type="Ensembl" id="ENSOARP00020026210.2"/>
    </source>
</evidence>
<gene>
    <name evidence="1" type="primary">LOC101107486</name>
</gene>
<reference evidence="1" key="1">
    <citation type="submission" date="2020-11" db="EMBL/GenBank/DDBJ databases">
        <authorList>
            <person name="Davenport K.M."/>
            <person name="Bickhart D.M."/>
            <person name="Smith T.P.L."/>
            <person name="Murdoch B.M."/>
            <person name="Rosen B.D."/>
        </authorList>
    </citation>
    <scope>NUCLEOTIDE SEQUENCE [LARGE SCALE GENOMIC DNA]</scope>
    <source>
        <strain evidence="1">OAR_USU_Benz2616</strain>
    </source>
</reference>
<name>A0AC11C874_SHEEP</name>
<sequence>MDLFVVLVICLSILIFLFPWNQRHGKGKLPPGPTPLPIIGNILQINIKNISKSISKLAEDYGPVFTLYFGMKPTVVLHGYEAVKQVLIDQSEEFSGRGSLPVADNINQGLGIIFSNGEQWKQTRRFSLMILRNMGMGKRTIEHRIQEEALCLVEALKKTNGSPCDPTFLLTYAPCNVICSIIFRNRFEYSDENFLTLAKYIHENATIFSTPWIELYNAFPSLLHYLPGSHNTLFKNMTEQRKFILEKIKEHQASLDLNNPQDFIDYFLIKMEKEKHNKQSEFTMDNLITTVWDVFTAGIETTSITLRYGLLLLLKHPEVTAKVQEEIYRVVGRNRSPCMQDRSRMPYTDAVIHEIQRYIDLVPNNLPHAAAQDIEFREYLIPKKHGKGKLPPGPTPLPIVGNILQINIKNISKSISKLAEDYGPVFTLYFGMKPTVVLHGYEAVKQVLIDQSEEFSGRGSLPVADNINQGLGIVFSNGEKWKQTRRFSLMVLRNMGMGKRTIEHRIQEEALCLVEALKKTNGFPCDPTLLLSCAPCNVICSIVFRNRFEYSDEKLLTLIKYFNENAMLASTPWIELFNAFPSLLRHFPGSHNTIFKNMTEQRKFILEEIKKHQESLDLNNPQDFIDYFLIKMEKEKHNKHSEFTMDNLITTVWDVFSAGTETTSLTLRYGLLLLLKHPEVTAKVQEEIDRVVGRNRSPCMQDRSRMPYTDAVLHEIQRYIDLVPSNLPHVATQDVKFREYLIPKGTAILTSLTSVLHDGKEFPNPGQFDPGHFLDESGNFRKTDHFMAFSAGKRVCVGEGLARMELFLLLVSILQHFTLKPVVDPKHIDTAPSFKGMISIPPFCEMCFIPV</sequence>
<reference evidence="1" key="3">
    <citation type="submission" date="2025-09" db="UniProtKB">
        <authorList>
            <consortium name="Ensembl"/>
        </authorList>
    </citation>
    <scope>IDENTIFICATION</scope>
</reference>
<protein>
    <submittedName>
        <fullName evidence="1">Uncharacterized protein</fullName>
    </submittedName>
</protein>
<reference evidence="1" key="2">
    <citation type="submission" date="2025-08" db="UniProtKB">
        <authorList>
            <consortium name="Ensembl"/>
        </authorList>
    </citation>
    <scope>IDENTIFICATION</scope>
</reference>
<organism evidence="1">
    <name type="scientific">Ovis aries</name>
    <name type="common">Sheep</name>
    <dbReference type="NCBI Taxonomy" id="9940"/>
    <lineage>
        <taxon>Eukaryota</taxon>
        <taxon>Metazoa</taxon>
        <taxon>Chordata</taxon>
        <taxon>Craniata</taxon>
        <taxon>Vertebrata</taxon>
        <taxon>Euteleostomi</taxon>
        <taxon>Mammalia</taxon>
        <taxon>Eutheria</taxon>
        <taxon>Laurasiatheria</taxon>
        <taxon>Artiodactyla</taxon>
        <taxon>Ruminantia</taxon>
        <taxon>Pecora</taxon>
        <taxon>Bovidae</taxon>
        <taxon>Caprinae</taxon>
        <taxon>Ovis</taxon>
    </lineage>
</organism>
<accession>A0AC11C874</accession>
<dbReference type="Ensembl" id="ENSOART00020031709.2">
    <property type="protein sequence ID" value="ENSOARP00020026210.2"/>
    <property type="gene ID" value="ENSOARG00020020406.2"/>
</dbReference>